<reference evidence="1 2" key="1">
    <citation type="submission" date="2020-06" db="EMBL/GenBank/DDBJ databases">
        <title>Metabacillus dokdonensis sp. nov., isolated from the rhizosphere of Elymus tsukushiensis, a plant native to the Dokdo Islands, Republic of Korea.</title>
        <authorList>
            <person name="Lee S.Y."/>
            <person name="Hwang Y.J."/>
            <person name="Son J.S."/>
            <person name="Ghim S.Y."/>
        </authorList>
    </citation>
    <scope>NUCLEOTIDE SEQUENCE [LARGE SCALE GENOMIC DNA]</scope>
    <source>
        <strain evidence="1 2">KUDC1714</strain>
    </source>
</reference>
<dbReference type="Gene3D" id="3.30.460.10">
    <property type="entry name" value="Beta Polymerase, domain 2"/>
    <property type="match status" value="1"/>
</dbReference>
<dbReference type="Proteomes" id="UP000515490">
    <property type="component" value="Chromosome"/>
</dbReference>
<proteinExistence type="predicted"/>
<dbReference type="RefSeq" id="WP_185653107.1">
    <property type="nucleotide sequence ID" value="NZ_CP055263.1"/>
</dbReference>
<gene>
    <name evidence="1" type="ORF">HUW50_18655</name>
</gene>
<sequence length="191" mass="22024">MKITLSSYDPKWPLDFELEKKELSGVIGDLDPLIEHIGSTSIRGLSAKPILDIMIGIREESLLDTVASRMAQGAFVYLPIYNEQLPFRRFLIGLKTVNIEFPSVLTKGNFIEIPHGERKSHIHVVPINSDWWNDHLLFRDFLRNSVVDRQLYEKVKQELSLKNWENGNEYASAKTSCIQSILEKARREKTK</sequence>
<dbReference type="PANTHER" id="PTHR34822">
    <property type="entry name" value="GRPB DOMAIN PROTEIN (AFU_ORTHOLOGUE AFUA_1G01530)"/>
    <property type="match status" value="1"/>
</dbReference>
<protein>
    <submittedName>
        <fullName evidence="1">GrpB family protein</fullName>
    </submittedName>
</protein>
<dbReference type="InterPro" id="IPR043519">
    <property type="entry name" value="NT_sf"/>
</dbReference>
<name>A0ABX6S8X8_9BACI</name>
<dbReference type="PANTHER" id="PTHR34822:SF1">
    <property type="entry name" value="GRPB FAMILY PROTEIN"/>
    <property type="match status" value="1"/>
</dbReference>
<accession>A0ABX6S8X8</accession>
<organism evidence="1 2">
    <name type="scientific">Metabacillus elymi</name>
    <dbReference type="NCBI Taxonomy" id="2745198"/>
    <lineage>
        <taxon>Bacteria</taxon>
        <taxon>Bacillati</taxon>
        <taxon>Bacillota</taxon>
        <taxon>Bacilli</taxon>
        <taxon>Bacillales</taxon>
        <taxon>Bacillaceae</taxon>
        <taxon>Metabacillus</taxon>
    </lineage>
</organism>
<keyword evidence="2" id="KW-1185">Reference proteome</keyword>
<dbReference type="InterPro" id="IPR007344">
    <property type="entry name" value="GrpB/CoaE"/>
</dbReference>
<dbReference type="SUPFAM" id="SSF81301">
    <property type="entry name" value="Nucleotidyltransferase"/>
    <property type="match status" value="1"/>
</dbReference>
<dbReference type="EMBL" id="CP055263">
    <property type="protein sequence ID" value="QNF29326.1"/>
    <property type="molecule type" value="Genomic_DNA"/>
</dbReference>
<evidence type="ECO:0000313" key="2">
    <source>
        <dbReference type="Proteomes" id="UP000515490"/>
    </source>
</evidence>
<dbReference type="Pfam" id="PF04229">
    <property type="entry name" value="GrpB"/>
    <property type="match status" value="1"/>
</dbReference>
<evidence type="ECO:0000313" key="1">
    <source>
        <dbReference type="EMBL" id="QNF29326.1"/>
    </source>
</evidence>